<feature type="region of interest" description="Disordered" evidence="9">
    <location>
        <begin position="1120"/>
        <end position="1152"/>
    </location>
</feature>
<reference evidence="12" key="2">
    <citation type="submission" date="2020-01" db="EMBL/GenBank/DDBJ databases">
        <authorList>
            <person name="Perkins V."/>
            <person name="Lessard M.-H."/>
            <person name="Dugat-Bony E."/>
            <person name="Frenette M."/>
            <person name="Labrie S."/>
        </authorList>
    </citation>
    <scope>NUCLEOTIDE SEQUENCE</scope>
    <source>
        <strain evidence="12">LMA-70</strain>
    </source>
</reference>
<feature type="transmembrane region" description="Helical" evidence="10">
    <location>
        <begin position="374"/>
        <end position="396"/>
    </location>
</feature>
<feature type="compositionally biased region" description="Low complexity" evidence="9">
    <location>
        <begin position="1132"/>
        <end position="1141"/>
    </location>
</feature>
<dbReference type="PROSITE" id="PS51371">
    <property type="entry name" value="CBS"/>
    <property type="match status" value="2"/>
</dbReference>
<accession>A0A9P5KS32</accession>
<feature type="transmembrane region" description="Helical" evidence="10">
    <location>
        <begin position="447"/>
        <end position="470"/>
    </location>
</feature>
<dbReference type="InterPro" id="IPR012419">
    <property type="entry name" value="Cas1_AcylTrans_dom"/>
</dbReference>
<evidence type="ECO:0000256" key="5">
    <source>
        <dbReference type="ARBA" id="ARBA00022989"/>
    </source>
</evidence>
<dbReference type="Proteomes" id="UP000750522">
    <property type="component" value="Unassembled WGS sequence"/>
</dbReference>
<dbReference type="GO" id="GO:0016020">
    <property type="term" value="C:membrane"/>
    <property type="evidence" value="ECO:0007669"/>
    <property type="project" value="UniProtKB-SubCell"/>
</dbReference>
<feature type="transmembrane region" description="Helical" evidence="10">
    <location>
        <begin position="321"/>
        <end position="339"/>
    </location>
</feature>
<evidence type="ECO:0000313" key="13">
    <source>
        <dbReference type="Proteomes" id="UP000750522"/>
    </source>
</evidence>
<protein>
    <recommendedName>
        <fullName evidence="11">CBS domain-containing protein</fullName>
    </recommendedName>
</protein>
<dbReference type="Pfam" id="PF00571">
    <property type="entry name" value="CBS"/>
    <property type="match status" value="2"/>
</dbReference>
<dbReference type="CDD" id="cd02205">
    <property type="entry name" value="CBS_pair_SF"/>
    <property type="match status" value="1"/>
</dbReference>
<dbReference type="GO" id="GO:0005794">
    <property type="term" value="C:Golgi apparatus"/>
    <property type="evidence" value="ECO:0007669"/>
    <property type="project" value="UniProtKB-ARBA"/>
</dbReference>
<evidence type="ECO:0000256" key="9">
    <source>
        <dbReference type="SAM" id="MobiDB-lite"/>
    </source>
</evidence>
<comment type="subcellular location">
    <subcellularLocation>
        <location evidence="1">Membrane</location>
        <topology evidence="1">Multi-pass membrane protein</topology>
    </subcellularLocation>
</comment>
<reference evidence="12" key="1">
    <citation type="journal article" date="2020" name="Front. Microbiol.">
        <title>Phenotypic and Genetic Characterization of the Cheese Ripening Yeast Geotrichum candidum.</title>
        <authorList>
            <person name="Perkins V."/>
            <person name="Vignola S."/>
            <person name="Lessard M.H."/>
            <person name="Plante P.L."/>
            <person name="Corbeil J."/>
            <person name="Dugat-Bony E."/>
            <person name="Frenette M."/>
            <person name="Labrie S."/>
        </authorList>
    </citation>
    <scope>NUCLEOTIDE SEQUENCE</scope>
    <source>
        <strain evidence="12">LMA-70</strain>
    </source>
</reference>
<keyword evidence="7" id="KW-0325">Glycoprotein</keyword>
<gene>
    <name evidence="12" type="ORF">DV451_004683</name>
</gene>
<evidence type="ECO:0000256" key="3">
    <source>
        <dbReference type="ARBA" id="ARBA00022679"/>
    </source>
</evidence>
<feature type="transmembrane region" description="Helical" evidence="10">
    <location>
        <begin position="12"/>
        <end position="31"/>
    </location>
</feature>
<comment type="caution">
    <text evidence="12">The sequence shown here is derived from an EMBL/GenBank/DDBJ whole genome shotgun (WGS) entry which is preliminary data.</text>
</comment>
<evidence type="ECO:0000256" key="10">
    <source>
        <dbReference type="SAM" id="Phobius"/>
    </source>
</evidence>
<name>A0A9P5KS32_GEOCN</name>
<dbReference type="Pfam" id="PF07779">
    <property type="entry name" value="Cas1_AcylT"/>
    <property type="match status" value="1"/>
</dbReference>
<dbReference type="PANTHER" id="PTHR13533">
    <property type="entry name" value="N-ACETYLNEURAMINATE 9-O-ACETYLTRANSFERASE"/>
    <property type="match status" value="1"/>
</dbReference>
<dbReference type="InterPro" id="IPR046342">
    <property type="entry name" value="CBS_dom_sf"/>
</dbReference>
<evidence type="ECO:0000256" key="2">
    <source>
        <dbReference type="ARBA" id="ARBA00010666"/>
    </source>
</evidence>
<evidence type="ECO:0000256" key="8">
    <source>
        <dbReference type="PROSITE-ProRule" id="PRU00703"/>
    </source>
</evidence>
<evidence type="ECO:0000313" key="12">
    <source>
        <dbReference type="EMBL" id="KAF5095365.1"/>
    </source>
</evidence>
<dbReference type="GO" id="GO:0005975">
    <property type="term" value="P:carbohydrate metabolic process"/>
    <property type="evidence" value="ECO:0007669"/>
    <property type="project" value="UniProtKB-ARBA"/>
</dbReference>
<feature type="domain" description="CBS" evidence="11">
    <location>
        <begin position="941"/>
        <end position="997"/>
    </location>
</feature>
<dbReference type="SMART" id="SM00116">
    <property type="entry name" value="CBS"/>
    <property type="match status" value="4"/>
</dbReference>
<keyword evidence="5 10" id="KW-1133">Transmembrane helix</keyword>
<feature type="domain" description="CBS" evidence="11">
    <location>
        <begin position="865"/>
        <end position="922"/>
    </location>
</feature>
<keyword evidence="4 10" id="KW-0812">Transmembrane</keyword>
<dbReference type="PANTHER" id="PTHR13533:SF1">
    <property type="entry name" value="N-ACETYLNEURAMINATE 9-O-ACETYLTRANSFERASE"/>
    <property type="match status" value="1"/>
</dbReference>
<dbReference type="GO" id="GO:0016740">
    <property type="term" value="F:transferase activity"/>
    <property type="evidence" value="ECO:0007669"/>
    <property type="project" value="UniProtKB-KW"/>
</dbReference>
<dbReference type="SUPFAM" id="SSF54631">
    <property type="entry name" value="CBS-domain pair"/>
    <property type="match status" value="2"/>
</dbReference>
<dbReference type="InterPro" id="IPR000644">
    <property type="entry name" value="CBS_dom"/>
</dbReference>
<keyword evidence="8" id="KW-0129">CBS domain</keyword>
<proteinExistence type="inferred from homology"/>
<evidence type="ECO:0000256" key="4">
    <source>
        <dbReference type="ARBA" id="ARBA00022692"/>
    </source>
</evidence>
<comment type="similarity">
    <text evidence="2">Belongs to the PC-esterase family. CASD1 subfamily.</text>
</comment>
<evidence type="ECO:0000259" key="11">
    <source>
        <dbReference type="PROSITE" id="PS51371"/>
    </source>
</evidence>
<dbReference type="AlphaFoldDB" id="A0A9P5KS32"/>
<organism evidence="12 13">
    <name type="scientific">Geotrichum candidum</name>
    <name type="common">Oospora lactis</name>
    <name type="synonym">Dipodascus geotrichum</name>
    <dbReference type="NCBI Taxonomy" id="1173061"/>
    <lineage>
        <taxon>Eukaryota</taxon>
        <taxon>Fungi</taxon>
        <taxon>Dikarya</taxon>
        <taxon>Ascomycota</taxon>
        <taxon>Saccharomycotina</taxon>
        <taxon>Dipodascomycetes</taxon>
        <taxon>Dipodascales</taxon>
        <taxon>Dipodascaceae</taxon>
        <taxon>Geotrichum</taxon>
    </lineage>
</organism>
<dbReference type="Gene3D" id="3.10.580.10">
    <property type="entry name" value="CBS-domain"/>
    <property type="match status" value="2"/>
</dbReference>
<evidence type="ECO:0000256" key="1">
    <source>
        <dbReference type="ARBA" id="ARBA00004141"/>
    </source>
</evidence>
<keyword evidence="6 10" id="KW-0472">Membrane</keyword>
<dbReference type="EMBL" id="QQZK01000149">
    <property type="protein sequence ID" value="KAF5095365.1"/>
    <property type="molecule type" value="Genomic_DNA"/>
</dbReference>
<feature type="transmembrane region" description="Helical" evidence="10">
    <location>
        <begin position="596"/>
        <end position="625"/>
    </location>
</feature>
<feature type="transmembrane region" description="Helical" evidence="10">
    <location>
        <begin position="408"/>
        <end position="427"/>
    </location>
</feature>
<feature type="transmembrane region" description="Helical" evidence="10">
    <location>
        <begin position="482"/>
        <end position="501"/>
    </location>
</feature>
<evidence type="ECO:0000256" key="7">
    <source>
        <dbReference type="ARBA" id="ARBA00023180"/>
    </source>
</evidence>
<sequence length="1152" mass="128991">MVFPSVHWHSNALTSNLWVLALFFGLIIALIRHDFLLPEATDPYHCKSITKSGTWLERDTKLNNWQAPDCMLHHYQSKDVGTCLKGQRVLFIGDSTARQVFYGAMRTIDSELKDDLSMDKSPHIVKNLNGVSFESYWDPFMNQAGFTELKNTTINNQTIAAVYVSYGMRFLLDLDEVDAPKEFRKNLKKVRDVLTANTTFNFGTAMISPIIVPHKKKLTGNRKKLTKDRVEKFNSYLEEEFSGSKVYLPSVFNQLPEGRDDSFDMVSVIAGLLSVKSSSDPKSTGFLNRHMTDEWKGWMQIAILIYHITGASKILPIYKVIRVLVASYLFMTGYGHAAFFTLKGDFGLKRVVSVLCRLNLLTVFLAYAMDNNYIFYYFSPLVTFWFGAIWITFRILPQYNSGLKSSLIKVFISGCCVYLFVKVPGPFETIFWFLKTFAAIDWNLTEWRFRVFLDIWAVHFGMVVSILTNNPELADFRAKLRQFRFIGVLAGFGLMFFYWAVASRYTIKTEYNQHNNYLALFPILGYVLVRNGSDFLCCHHSRFFGWFGKISLETFILQFHIWMAADTKGVLYILGMGIEQSGSYKDVIQSYGSRHLWNFILITVIFLLVSEQVANASGVIATWIVSPEKFSAAHAADDIEMQTRGSTTGASTQPLVGRNNGAVKRLGGKLGALLGNLMLDIRFRLIFILGALYLANIFWSPQAELAAAAAVSSPPRSGHKRKSSIADILATPPPLQRHSSVSSNNDEFRATSPVVTFAEPGRDWQDVLLENLVQTDKLISIDSTESTEQAFVKLTSHNLTSIPIRDVRTKQITETFDYSDLIAYLLLVLGKIEPVDQTQETLDIIANARSGKPVPVTFAAEKLGVKNQFHTLRSNATILDAVYILSNGVHRIAITHPSNDNEVIGVLSQRRLIRYIWENGRLFKSLEPLFHQSLQELGLASNKNIMSINGDETVLEAFQKMHDDGVSSLAVIDESNNLLGNISIVDVKLVSKGSQKSLLKQTCKQFLNIILSQRGLEDGKDSFPVFHVVPQNTLGRTIAKLVATQAHRLWIVQPNTLNTVAATASNPGSGFPLNAAAGNGATSGGLDTAVNTTAGQLSGVVSLTDILCTLAKYAGKLHLDPQSARRERRRSSSSSVRSQSSYDRFRRSLRQP</sequence>
<evidence type="ECO:0000256" key="6">
    <source>
        <dbReference type="ARBA" id="ARBA00023136"/>
    </source>
</evidence>
<keyword evidence="3" id="KW-0808">Transferase</keyword>